<protein>
    <recommendedName>
        <fullName evidence="4 10">Phosphoglycerate kinase</fullName>
        <ecNumber evidence="4 10">2.7.2.3</ecNumber>
    </recommendedName>
</protein>
<evidence type="ECO:0000313" key="13">
    <source>
        <dbReference type="EMBL" id="PCI76086.1"/>
    </source>
</evidence>
<evidence type="ECO:0000256" key="7">
    <source>
        <dbReference type="ARBA" id="ARBA00022777"/>
    </source>
</evidence>
<evidence type="ECO:0000256" key="3">
    <source>
        <dbReference type="ARBA" id="ARBA00008982"/>
    </source>
</evidence>
<reference evidence="14" key="1">
    <citation type="submission" date="2017-08" db="EMBL/GenBank/DDBJ databases">
        <title>A dynamic microbial community with high functional redundancy inhabits the cold, oxic subseafloor aquifer.</title>
        <authorList>
            <person name="Tully B.J."/>
            <person name="Wheat C.G."/>
            <person name="Glazer B.T."/>
            <person name="Huber J.A."/>
        </authorList>
    </citation>
    <scope>NUCLEOTIDE SEQUENCE [LARGE SCALE GENOMIC DNA]</scope>
</reference>
<sequence length="361" mass="39188">MLSLPTIKFLIEKKAKLIILTHLGRPKGQPDPDLTLAPLQKILSQALNLPISFCKSTVGEQALNAVNQLMPGQILLLENTRFNLGETDPQNHPHFTKQLQQLGDIFVNDAFASAHRSHASVTEIAKLMPSVMGFLMEKEIKALSSILSDITPPFYAIIGGAKIASKISVLSALLHKIHALFIGGGMAFTFLRALGYSIGDSIFDEKSLEKAKEIIQECKQKSIKLFLPIDAVITSSLEDLSTFKFIDLQEGIKPPFKGVDIGPKTSTYWQQQLDKASTIFWNGPLGIFETPGAAHGTLNLALYLSTSKAKTLIGGGDSIAAIKTSGIDSKKFDHLSTGGGATLEYIEFETLPGIDALDNRE</sequence>
<dbReference type="UniPathway" id="UPA00109">
    <property type="reaction ID" value="UER00185"/>
</dbReference>
<comment type="subunit">
    <text evidence="10">Monomer.</text>
</comment>
<dbReference type="PANTHER" id="PTHR11406">
    <property type="entry name" value="PHOSPHOGLYCERATE KINASE"/>
    <property type="match status" value="1"/>
</dbReference>
<dbReference type="SUPFAM" id="SSF53748">
    <property type="entry name" value="Phosphoglycerate kinase"/>
    <property type="match status" value="1"/>
</dbReference>
<dbReference type="Proteomes" id="UP000218775">
    <property type="component" value="Unassembled WGS sequence"/>
</dbReference>
<dbReference type="GO" id="GO:0043531">
    <property type="term" value="F:ADP binding"/>
    <property type="evidence" value="ECO:0007669"/>
    <property type="project" value="TreeGrafter"/>
</dbReference>
<dbReference type="PIRSF" id="PIRSF000724">
    <property type="entry name" value="Pgk"/>
    <property type="match status" value="1"/>
</dbReference>
<evidence type="ECO:0000256" key="8">
    <source>
        <dbReference type="ARBA" id="ARBA00022840"/>
    </source>
</evidence>
<evidence type="ECO:0000256" key="11">
    <source>
        <dbReference type="PIRSR" id="PIRSR000724-2"/>
    </source>
</evidence>
<comment type="caution">
    <text evidence="10">Lacks conserved residue(s) required for the propagation of feature annotation.</text>
</comment>
<evidence type="ECO:0000256" key="4">
    <source>
        <dbReference type="ARBA" id="ARBA00013061"/>
    </source>
</evidence>
<feature type="binding site" evidence="10">
    <location>
        <position position="116"/>
    </location>
    <ligand>
        <name>substrate</name>
    </ligand>
</feature>
<dbReference type="InterPro" id="IPR015824">
    <property type="entry name" value="Phosphoglycerate_kinase_N"/>
</dbReference>
<keyword evidence="6 10" id="KW-0547">Nucleotide-binding</keyword>
<dbReference type="Gene3D" id="3.40.50.1260">
    <property type="entry name" value="Phosphoglycerate kinase, N-terminal domain"/>
    <property type="match status" value="2"/>
</dbReference>
<dbReference type="FunFam" id="3.40.50.1260:FF:000031">
    <property type="entry name" value="Phosphoglycerate kinase 1"/>
    <property type="match status" value="1"/>
</dbReference>
<name>A0A2A4X0S6_UNCAE</name>
<feature type="binding site" evidence="10">
    <location>
        <position position="81"/>
    </location>
    <ligand>
        <name>substrate</name>
    </ligand>
</feature>
<dbReference type="GO" id="GO:0004618">
    <property type="term" value="F:phosphoglycerate kinase activity"/>
    <property type="evidence" value="ECO:0007669"/>
    <property type="project" value="UniProtKB-UniRule"/>
</dbReference>
<comment type="similarity">
    <text evidence="3 10 12">Belongs to the phosphoglycerate kinase family.</text>
</comment>
<evidence type="ECO:0000256" key="2">
    <source>
        <dbReference type="ARBA" id="ARBA00004838"/>
    </source>
</evidence>
<dbReference type="EMBL" id="NVUK01000034">
    <property type="protein sequence ID" value="PCI76086.1"/>
    <property type="molecule type" value="Genomic_DNA"/>
</dbReference>
<dbReference type="GO" id="GO:0006096">
    <property type="term" value="P:glycolytic process"/>
    <property type="evidence" value="ECO:0007669"/>
    <property type="project" value="UniProtKB-UniRule"/>
</dbReference>
<feature type="binding site" evidence="10 11">
    <location>
        <begin position="315"/>
        <end position="318"/>
    </location>
    <ligand>
        <name>ATP</name>
        <dbReference type="ChEBI" id="CHEBI:30616"/>
    </ligand>
</feature>
<dbReference type="GO" id="GO:0005524">
    <property type="term" value="F:ATP binding"/>
    <property type="evidence" value="ECO:0007669"/>
    <property type="project" value="UniProtKB-KW"/>
</dbReference>
<dbReference type="GO" id="GO:0006094">
    <property type="term" value="P:gluconeogenesis"/>
    <property type="evidence" value="ECO:0007669"/>
    <property type="project" value="TreeGrafter"/>
</dbReference>
<organism evidence="13 14">
    <name type="scientific">Aerophobetes bacterium</name>
    <dbReference type="NCBI Taxonomy" id="2030807"/>
    <lineage>
        <taxon>Bacteria</taxon>
        <taxon>Candidatus Aerophobota</taxon>
    </lineage>
</organism>
<dbReference type="InterPro" id="IPR036043">
    <property type="entry name" value="Phosphoglycerate_kinase_sf"/>
</dbReference>
<comment type="subcellular location">
    <subcellularLocation>
        <location evidence="10">Cytoplasm</location>
    </subcellularLocation>
</comment>
<evidence type="ECO:0000256" key="12">
    <source>
        <dbReference type="RuleBase" id="RU000532"/>
    </source>
</evidence>
<accession>A0A2A4X0S6</accession>
<evidence type="ECO:0000256" key="10">
    <source>
        <dbReference type="HAMAP-Rule" id="MF_00145"/>
    </source>
</evidence>
<evidence type="ECO:0000256" key="6">
    <source>
        <dbReference type="ARBA" id="ARBA00022741"/>
    </source>
</evidence>
<feature type="binding site" evidence="10 11">
    <location>
        <position position="166"/>
    </location>
    <ligand>
        <name>ATP</name>
        <dbReference type="ChEBI" id="CHEBI:30616"/>
    </ligand>
</feature>
<keyword evidence="8 10" id="KW-0067">ATP-binding</keyword>
<comment type="catalytic activity">
    <reaction evidence="1 10 12">
        <text>(2R)-3-phosphoglycerate + ATP = (2R)-3-phospho-glyceroyl phosphate + ADP</text>
        <dbReference type="Rhea" id="RHEA:14801"/>
        <dbReference type="ChEBI" id="CHEBI:30616"/>
        <dbReference type="ChEBI" id="CHEBI:57604"/>
        <dbReference type="ChEBI" id="CHEBI:58272"/>
        <dbReference type="ChEBI" id="CHEBI:456216"/>
        <dbReference type="EC" id="2.7.2.3"/>
    </reaction>
</comment>
<dbReference type="PRINTS" id="PR00477">
    <property type="entry name" value="PHGLYCKINASE"/>
</dbReference>
<feature type="binding site" evidence="10">
    <location>
        <position position="258"/>
    </location>
    <ligand>
        <name>ATP</name>
        <dbReference type="ChEBI" id="CHEBI:30616"/>
    </ligand>
</feature>
<comment type="caution">
    <text evidence="13">The sequence shown here is derived from an EMBL/GenBank/DDBJ whole genome shotgun (WGS) entry which is preliminary data.</text>
</comment>
<feature type="binding site" evidence="10">
    <location>
        <begin position="22"/>
        <end position="25"/>
    </location>
    <ligand>
        <name>substrate</name>
    </ligand>
</feature>
<evidence type="ECO:0000313" key="14">
    <source>
        <dbReference type="Proteomes" id="UP000218775"/>
    </source>
</evidence>
<keyword evidence="10" id="KW-0963">Cytoplasm</keyword>
<dbReference type="PANTHER" id="PTHR11406:SF23">
    <property type="entry name" value="PHOSPHOGLYCERATE KINASE 1, CHLOROPLASTIC-RELATED"/>
    <property type="match status" value="1"/>
</dbReference>
<feature type="binding site" evidence="10 11">
    <location>
        <position position="289"/>
    </location>
    <ligand>
        <name>ATP</name>
        <dbReference type="ChEBI" id="CHEBI:30616"/>
    </ligand>
</feature>
<evidence type="ECO:0000256" key="9">
    <source>
        <dbReference type="ARBA" id="ARBA00023152"/>
    </source>
</evidence>
<comment type="pathway">
    <text evidence="2 10">Carbohydrate degradation; glycolysis; pyruvate from D-glyceraldehyde 3-phosphate: step 2/5.</text>
</comment>
<dbReference type="AlphaFoldDB" id="A0A2A4X0S6"/>
<keyword evidence="7 10" id="KW-0418">Kinase</keyword>
<keyword evidence="9 10" id="KW-0324">Glycolysis</keyword>
<evidence type="ECO:0000256" key="1">
    <source>
        <dbReference type="ARBA" id="ARBA00000642"/>
    </source>
</evidence>
<keyword evidence="5 10" id="KW-0808">Transferase</keyword>
<proteinExistence type="inferred from homology"/>
<gene>
    <name evidence="10 13" type="primary">pgk</name>
    <name evidence="13" type="ORF">COB21_04870</name>
</gene>
<dbReference type="Pfam" id="PF00162">
    <property type="entry name" value="PGK"/>
    <property type="match status" value="1"/>
</dbReference>
<evidence type="ECO:0000256" key="5">
    <source>
        <dbReference type="ARBA" id="ARBA00022679"/>
    </source>
</evidence>
<dbReference type="HAMAP" id="MF_00145">
    <property type="entry name" value="Phosphoglyc_kinase"/>
    <property type="match status" value="1"/>
</dbReference>
<dbReference type="GO" id="GO:0005829">
    <property type="term" value="C:cytosol"/>
    <property type="evidence" value="ECO:0007669"/>
    <property type="project" value="TreeGrafter"/>
</dbReference>
<dbReference type="InterPro" id="IPR001576">
    <property type="entry name" value="Phosphoglycerate_kinase"/>
</dbReference>
<dbReference type="EC" id="2.7.2.3" evidence="4 10"/>